<gene>
    <name evidence="1" type="ORF">FYJ59_10155</name>
</gene>
<dbReference type="EMBL" id="VUMU01000012">
    <property type="protein sequence ID" value="MST58594.1"/>
    <property type="molecule type" value="Genomic_DNA"/>
</dbReference>
<protein>
    <submittedName>
        <fullName evidence="1">Uncharacterized protein</fullName>
    </submittedName>
</protein>
<dbReference type="Proteomes" id="UP000476055">
    <property type="component" value="Unassembled WGS sequence"/>
</dbReference>
<name>A0A6L5YJL3_9FIRM</name>
<sequence>MDGLTAGSGGTKAFPLNELPIGFGMALAMNEQAMQGYAALTETEKEHLILRCRDAGSKEEMERIVASLVPGESAESVIASLRQE</sequence>
<evidence type="ECO:0000313" key="1">
    <source>
        <dbReference type="EMBL" id="MST58594.1"/>
    </source>
</evidence>
<proteinExistence type="predicted"/>
<comment type="caution">
    <text evidence="1">The sequence shown here is derived from an EMBL/GenBank/DDBJ whole genome shotgun (WGS) entry which is preliminary data.</text>
</comment>
<dbReference type="RefSeq" id="WP_154496771.1">
    <property type="nucleotide sequence ID" value="NZ_VUMU01000012.1"/>
</dbReference>
<keyword evidence="2" id="KW-1185">Reference proteome</keyword>
<reference evidence="1 2" key="1">
    <citation type="submission" date="2019-08" db="EMBL/GenBank/DDBJ databases">
        <title>In-depth cultivation of the pig gut microbiome towards novel bacterial diversity and tailored functional studies.</title>
        <authorList>
            <person name="Wylensek D."/>
            <person name="Hitch T.C.A."/>
            <person name="Clavel T."/>
        </authorList>
    </citation>
    <scope>NUCLEOTIDE SEQUENCE [LARGE SCALE GENOMIC DNA]</scope>
    <source>
        <strain evidence="1 2">WCA3-601-WT-6H</strain>
    </source>
</reference>
<evidence type="ECO:0000313" key="2">
    <source>
        <dbReference type="Proteomes" id="UP000476055"/>
    </source>
</evidence>
<accession>A0A6L5YJL3</accession>
<dbReference type="AlphaFoldDB" id="A0A6L5YJL3"/>
<organism evidence="1 2">
    <name type="scientific">Waltera intestinalis</name>
    <dbReference type="NCBI Taxonomy" id="2606635"/>
    <lineage>
        <taxon>Bacteria</taxon>
        <taxon>Bacillati</taxon>
        <taxon>Bacillota</taxon>
        <taxon>Clostridia</taxon>
        <taxon>Lachnospirales</taxon>
        <taxon>Lachnospiraceae</taxon>
        <taxon>Waltera</taxon>
    </lineage>
</organism>